<dbReference type="Gene3D" id="3.40.50.1220">
    <property type="entry name" value="TPP-binding domain"/>
    <property type="match status" value="1"/>
</dbReference>
<dbReference type="SUPFAM" id="SSF52467">
    <property type="entry name" value="DHS-like NAD/FAD-binding domain"/>
    <property type="match status" value="1"/>
</dbReference>
<evidence type="ECO:0000259" key="4">
    <source>
        <dbReference type="Pfam" id="PF00205"/>
    </source>
</evidence>
<dbReference type="PANTHER" id="PTHR18968:SF120">
    <property type="entry name" value="ACETOLACTATE SYNTHASE LARGE SUBUNIT"/>
    <property type="match status" value="1"/>
</dbReference>
<dbReference type="InterPro" id="IPR012001">
    <property type="entry name" value="Thiamin_PyroP_enz_TPP-bd_dom"/>
</dbReference>
<dbReference type="InterPro" id="IPR029061">
    <property type="entry name" value="THDP-binding"/>
</dbReference>
<evidence type="ECO:0000256" key="2">
    <source>
        <dbReference type="ARBA" id="ARBA00023052"/>
    </source>
</evidence>
<dbReference type="AlphaFoldDB" id="A0A4Q7NI27"/>
<dbReference type="InterPro" id="IPR045229">
    <property type="entry name" value="TPP_enz"/>
</dbReference>
<dbReference type="InterPro" id="IPR011766">
    <property type="entry name" value="TPP_enzyme_TPP-bd"/>
</dbReference>
<organism evidence="7 8">
    <name type="scientific">Pigmentiphaga kullae</name>
    <dbReference type="NCBI Taxonomy" id="151784"/>
    <lineage>
        <taxon>Bacteria</taxon>
        <taxon>Pseudomonadati</taxon>
        <taxon>Pseudomonadota</taxon>
        <taxon>Betaproteobacteria</taxon>
        <taxon>Burkholderiales</taxon>
        <taxon>Alcaligenaceae</taxon>
        <taxon>Pigmentiphaga</taxon>
    </lineage>
</organism>
<feature type="domain" description="Thiamine pyrophosphate enzyme N-terminal TPP-binding" evidence="6">
    <location>
        <begin position="11"/>
        <end position="126"/>
    </location>
</feature>
<dbReference type="OrthoDB" id="2254214at2"/>
<dbReference type="SUPFAM" id="SSF52518">
    <property type="entry name" value="Thiamin diphosphate-binding fold (THDP-binding)"/>
    <property type="match status" value="2"/>
</dbReference>
<reference evidence="7 8" key="1">
    <citation type="submission" date="2019-02" db="EMBL/GenBank/DDBJ databases">
        <title>Genomic Encyclopedia of Type Strains, Phase IV (KMG-IV): sequencing the most valuable type-strain genomes for metagenomic binning, comparative biology and taxonomic classification.</title>
        <authorList>
            <person name="Goeker M."/>
        </authorList>
    </citation>
    <scope>NUCLEOTIDE SEQUENCE [LARGE SCALE GENOMIC DNA]</scope>
    <source>
        <strain evidence="7 8">K24</strain>
    </source>
</reference>
<gene>
    <name evidence="7" type="ORF">EV675_0122</name>
</gene>
<feature type="domain" description="Thiamine pyrophosphate enzyme TPP-binding" evidence="5">
    <location>
        <begin position="396"/>
        <end position="541"/>
    </location>
</feature>
<dbReference type="GO" id="GO:0050660">
    <property type="term" value="F:flavin adenine dinucleotide binding"/>
    <property type="evidence" value="ECO:0007669"/>
    <property type="project" value="TreeGrafter"/>
</dbReference>
<proteinExistence type="inferred from homology"/>
<dbReference type="GO" id="GO:0009099">
    <property type="term" value="P:L-valine biosynthetic process"/>
    <property type="evidence" value="ECO:0007669"/>
    <property type="project" value="TreeGrafter"/>
</dbReference>
<dbReference type="CDD" id="cd07035">
    <property type="entry name" value="TPP_PYR_POX_like"/>
    <property type="match status" value="1"/>
</dbReference>
<evidence type="ECO:0000259" key="5">
    <source>
        <dbReference type="Pfam" id="PF02775"/>
    </source>
</evidence>
<dbReference type="CDD" id="cd00568">
    <property type="entry name" value="TPP_enzymes"/>
    <property type="match status" value="1"/>
</dbReference>
<evidence type="ECO:0000256" key="1">
    <source>
        <dbReference type="ARBA" id="ARBA00007812"/>
    </source>
</evidence>
<evidence type="ECO:0000313" key="7">
    <source>
        <dbReference type="EMBL" id="RZS84120.1"/>
    </source>
</evidence>
<dbReference type="Proteomes" id="UP000292445">
    <property type="component" value="Unassembled WGS sequence"/>
</dbReference>
<dbReference type="InterPro" id="IPR000399">
    <property type="entry name" value="TPP-bd_CS"/>
</dbReference>
<dbReference type="PANTHER" id="PTHR18968">
    <property type="entry name" value="THIAMINE PYROPHOSPHATE ENZYMES"/>
    <property type="match status" value="1"/>
</dbReference>
<dbReference type="Pfam" id="PF02776">
    <property type="entry name" value="TPP_enzyme_N"/>
    <property type="match status" value="1"/>
</dbReference>
<dbReference type="RefSeq" id="WP_130355512.1">
    <property type="nucleotide sequence ID" value="NZ_SGXC01000001.1"/>
</dbReference>
<keyword evidence="8" id="KW-1185">Reference proteome</keyword>
<dbReference type="GO" id="GO:0003984">
    <property type="term" value="F:acetolactate synthase activity"/>
    <property type="evidence" value="ECO:0007669"/>
    <property type="project" value="TreeGrafter"/>
</dbReference>
<dbReference type="InterPro" id="IPR029035">
    <property type="entry name" value="DHS-like_NAD/FAD-binding_dom"/>
</dbReference>
<dbReference type="Pfam" id="PF00205">
    <property type="entry name" value="TPP_enzyme_M"/>
    <property type="match status" value="1"/>
</dbReference>
<dbReference type="GO" id="GO:0030976">
    <property type="term" value="F:thiamine pyrophosphate binding"/>
    <property type="evidence" value="ECO:0007669"/>
    <property type="project" value="InterPro"/>
</dbReference>
<evidence type="ECO:0000313" key="8">
    <source>
        <dbReference type="Proteomes" id="UP000292445"/>
    </source>
</evidence>
<protein>
    <submittedName>
        <fullName evidence="7">Acetolactate synthase large subunit</fullName>
    </submittedName>
</protein>
<comment type="caution">
    <text evidence="7">The sequence shown here is derived from an EMBL/GenBank/DDBJ whole genome shotgun (WGS) entry which is preliminary data.</text>
</comment>
<dbReference type="FunFam" id="3.40.50.970:FF:000007">
    <property type="entry name" value="Acetolactate synthase"/>
    <property type="match status" value="1"/>
</dbReference>
<evidence type="ECO:0000256" key="3">
    <source>
        <dbReference type="RuleBase" id="RU362132"/>
    </source>
</evidence>
<dbReference type="Gene3D" id="3.40.50.970">
    <property type="match status" value="2"/>
</dbReference>
<dbReference type="GO" id="GO:0009097">
    <property type="term" value="P:isoleucine biosynthetic process"/>
    <property type="evidence" value="ECO:0007669"/>
    <property type="project" value="TreeGrafter"/>
</dbReference>
<dbReference type="GO" id="GO:0000287">
    <property type="term" value="F:magnesium ion binding"/>
    <property type="evidence" value="ECO:0007669"/>
    <property type="project" value="InterPro"/>
</dbReference>
<dbReference type="PROSITE" id="PS00187">
    <property type="entry name" value="TPP_ENZYMES"/>
    <property type="match status" value="1"/>
</dbReference>
<keyword evidence="2 3" id="KW-0786">Thiamine pyrophosphate</keyword>
<accession>A0A4Q7NI27</accession>
<name>A0A4Q7NI27_9BURK</name>
<dbReference type="NCBIfam" id="NF006052">
    <property type="entry name" value="PRK08199.1"/>
    <property type="match status" value="1"/>
</dbReference>
<sequence>MNESAAASPSGGELLVRCLIGQQVDLAFCVPGESYLDALDALFAQRERLRLVVCRHEAGAANMAEAYGKLTGKPGVCFVTRGPGATHASIAVHTAHEDETPLVLFVGQVARGHMGRGAFQEVDYRAMFGGMAKWVAQVDDPARLPEIVARAFQVAAGGRPGPVVLALPEDVLEARAPACVAPARAWSRLGIEPTAAALAGVYGELARARKPLLIVGGGGWSAQASEALADFARALRLPVVAEFRCQDYLDNRHDSYAGDLGLSTNPALAARVRDSDLLLVLGGRLSEALTGGYRLVDVPRPKQRMIHVHADVDELGHVYQADVLVPATPEAFLRAALAARPPSLGDVAPWQDWTREARSDYLRFLAPTREGGSLDMAQVVAALDQELAPDAIVTNGAGNYTTWLHRHYRYKHFRGQLAPLNGAMGYGLPAAIAAKIHEPGRQVVCLAGDGCFLMNVQELETAVRYNAAIVIVVVANGSYGTIRAHQERRFPGRVYATDIGNPDFVALARSFGLSAERVQRHEDFAPALRRALEAGVPSLIELPTDIEHLSAQSRLSAVRDRALAAERQHVSQPWIPRTPS</sequence>
<dbReference type="InterPro" id="IPR012000">
    <property type="entry name" value="Thiamin_PyroP_enz_cen_dom"/>
</dbReference>
<dbReference type="Pfam" id="PF02775">
    <property type="entry name" value="TPP_enzyme_C"/>
    <property type="match status" value="1"/>
</dbReference>
<comment type="similarity">
    <text evidence="1 3">Belongs to the TPP enzyme family.</text>
</comment>
<dbReference type="GO" id="GO:0005948">
    <property type="term" value="C:acetolactate synthase complex"/>
    <property type="evidence" value="ECO:0007669"/>
    <property type="project" value="TreeGrafter"/>
</dbReference>
<dbReference type="EMBL" id="SGXC01000001">
    <property type="protein sequence ID" value="RZS84120.1"/>
    <property type="molecule type" value="Genomic_DNA"/>
</dbReference>
<evidence type="ECO:0000259" key="6">
    <source>
        <dbReference type="Pfam" id="PF02776"/>
    </source>
</evidence>
<feature type="domain" description="Thiamine pyrophosphate enzyme central" evidence="4">
    <location>
        <begin position="204"/>
        <end position="335"/>
    </location>
</feature>